<dbReference type="SUPFAM" id="SSF56059">
    <property type="entry name" value="Glutathione synthetase ATP-binding domain-like"/>
    <property type="match status" value="1"/>
</dbReference>
<evidence type="ECO:0000256" key="12">
    <source>
        <dbReference type="ARBA" id="ARBA00022842"/>
    </source>
</evidence>
<keyword evidence="9 15" id="KW-0547">Nucleotide-binding</keyword>
<organism evidence="19 20">
    <name type="scientific">Nostoc spongiaeforme FACHB-130</name>
    <dbReference type="NCBI Taxonomy" id="1357510"/>
    <lineage>
        <taxon>Bacteria</taxon>
        <taxon>Bacillati</taxon>
        <taxon>Cyanobacteriota</taxon>
        <taxon>Cyanophyceae</taxon>
        <taxon>Nostocales</taxon>
        <taxon>Nostocaceae</taxon>
        <taxon>Nostoc</taxon>
    </lineage>
</organism>
<evidence type="ECO:0000313" key="19">
    <source>
        <dbReference type="EMBL" id="MBD2596183.1"/>
    </source>
</evidence>
<dbReference type="SUPFAM" id="SSF52009">
    <property type="entry name" value="Phosphohistidine domain"/>
    <property type="match status" value="1"/>
</dbReference>
<comment type="pathway">
    <text evidence="3 15">Carbohydrate biosynthesis; gluconeogenesis.</text>
</comment>
<dbReference type="RefSeq" id="WP_190968938.1">
    <property type="nucleotide sequence ID" value="NZ_JACJTB010000024.1"/>
</dbReference>
<evidence type="ECO:0000259" key="17">
    <source>
        <dbReference type="Pfam" id="PF01326"/>
    </source>
</evidence>
<dbReference type="Pfam" id="PF01326">
    <property type="entry name" value="PPDK_N"/>
    <property type="match status" value="1"/>
</dbReference>
<evidence type="ECO:0000256" key="7">
    <source>
        <dbReference type="ARBA" id="ARBA00022679"/>
    </source>
</evidence>
<feature type="domain" description="Pyruvate phosphate dikinase AMP/ATP-binding" evidence="17">
    <location>
        <begin position="31"/>
        <end position="382"/>
    </location>
</feature>
<dbReference type="Proteomes" id="UP000603457">
    <property type="component" value="Unassembled WGS sequence"/>
</dbReference>
<evidence type="ECO:0000256" key="15">
    <source>
        <dbReference type="PIRNR" id="PIRNR000854"/>
    </source>
</evidence>
<evidence type="ECO:0000256" key="11">
    <source>
        <dbReference type="ARBA" id="ARBA00022840"/>
    </source>
</evidence>
<dbReference type="Pfam" id="PF02896">
    <property type="entry name" value="PEP-utilizers_C"/>
    <property type="match status" value="1"/>
</dbReference>
<dbReference type="InterPro" id="IPR040442">
    <property type="entry name" value="Pyrv_kinase-like_dom_sf"/>
</dbReference>
<dbReference type="InterPro" id="IPR008279">
    <property type="entry name" value="PEP-util_enz_mobile_dom"/>
</dbReference>
<dbReference type="PIRSF" id="PIRSF000854">
    <property type="entry name" value="PEP_synthase"/>
    <property type="match status" value="1"/>
</dbReference>
<dbReference type="PROSITE" id="PS00370">
    <property type="entry name" value="PEP_ENZYMES_PHOS_SITE"/>
    <property type="match status" value="1"/>
</dbReference>
<dbReference type="Gene3D" id="3.30.1490.20">
    <property type="entry name" value="ATP-grasp fold, A domain"/>
    <property type="match status" value="1"/>
</dbReference>
<feature type="domain" description="PEP-utilising enzyme mobile" evidence="16">
    <location>
        <begin position="444"/>
        <end position="515"/>
    </location>
</feature>
<comment type="cofactor">
    <cofactor evidence="1 15">
        <name>Mg(2+)</name>
        <dbReference type="ChEBI" id="CHEBI:18420"/>
    </cofactor>
</comment>
<dbReference type="InterPro" id="IPR013815">
    <property type="entry name" value="ATP_grasp_subdomain_1"/>
</dbReference>
<keyword evidence="8 15" id="KW-0479">Metal-binding</keyword>
<evidence type="ECO:0000256" key="9">
    <source>
        <dbReference type="ARBA" id="ARBA00022741"/>
    </source>
</evidence>
<comment type="function">
    <text evidence="2 15">Catalyzes the phosphorylation of pyruvate to phosphoenolpyruvate.</text>
</comment>
<keyword evidence="10 15" id="KW-0418">Kinase</keyword>
<evidence type="ECO:0000313" key="20">
    <source>
        <dbReference type="Proteomes" id="UP000603457"/>
    </source>
</evidence>
<evidence type="ECO:0000256" key="6">
    <source>
        <dbReference type="ARBA" id="ARBA00021623"/>
    </source>
</evidence>
<evidence type="ECO:0000256" key="4">
    <source>
        <dbReference type="ARBA" id="ARBA00007837"/>
    </source>
</evidence>
<comment type="similarity">
    <text evidence="4 15">Belongs to the PEP-utilizing enzyme family.</text>
</comment>
<evidence type="ECO:0000259" key="18">
    <source>
        <dbReference type="Pfam" id="PF02896"/>
    </source>
</evidence>
<dbReference type="InterPro" id="IPR002192">
    <property type="entry name" value="PPDK_AMP/ATP-bd"/>
</dbReference>
<dbReference type="InterPro" id="IPR018274">
    <property type="entry name" value="PEP_util_AS"/>
</dbReference>
<evidence type="ECO:0000259" key="16">
    <source>
        <dbReference type="Pfam" id="PF00391"/>
    </source>
</evidence>
<keyword evidence="20" id="KW-1185">Reference proteome</keyword>
<evidence type="ECO:0000256" key="2">
    <source>
        <dbReference type="ARBA" id="ARBA00002988"/>
    </source>
</evidence>
<dbReference type="InterPro" id="IPR000121">
    <property type="entry name" value="PEP_util_C"/>
</dbReference>
<evidence type="ECO:0000256" key="8">
    <source>
        <dbReference type="ARBA" id="ARBA00022723"/>
    </source>
</evidence>
<evidence type="ECO:0000256" key="10">
    <source>
        <dbReference type="ARBA" id="ARBA00022777"/>
    </source>
</evidence>
<dbReference type="InterPro" id="IPR006319">
    <property type="entry name" value="PEP_synth"/>
</dbReference>
<proteinExistence type="inferred from homology"/>
<keyword evidence="12 15" id="KW-0460">Magnesium</keyword>
<dbReference type="Pfam" id="PF00391">
    <property type="entry name" value="PEP-utilizers"/>
    <property type="match status" value="1"/>
</dbReference>
<protein>
    <recommendedName>
        <fullName evidence="6 15">Phosphoenolpyruvate synthase</fullName>
        <shortName evidence="15">PEP synthase</shortName>
        <ecNumber evidence="5 15">2.7.9.2</ecNumber>
    </recommendedName>
    <alternativeName>
        <fullName evidence="13 15">Pyruvate, water dikinase</fullName>
    </alternativeName>
</protein>
<evidence type="ECO:0000256" key="13">
    <source>
        <dbReference type="ARBA" id="ARBA00033470"/>
    </source>
</evidence>
<evidence type="ECO:0000256" key="1">
    <source>
        <dbReference type="ARBA" id="ARBA00001946"/>
    </source>
</evidence>
<keyword evidence="11 15" id="KW-0067">ATP-binding</keyword>
<comment type="catalytic activity">
    <reaction evidence="14 15">
        <text>pyruvate + ATP + H2O = phosphoenolpyruvate + AMP + phosphate + 2 H(+)</text>
        <dbReference type="Rhea" id="RHEA:11364"/>
        <dbReference type="ChEBI" id="CHEBI:15361"/>
        <dbReference type="ChEBI" id="CHEBI:15377"/>
        <dbReference type="ChEBI" id="CHEBI:15378"/>
        <dbReference type="ChEBI" id="CHEBI:30616"/>
        <dbReference type="ChEBI" id="CHEBI:43474"/>
        <dbReference type="ChEBI" id="CHEBI:58702"/>
        <dbReference type="ChEBI" id="CHEBI:456215"/>
        <dbReference type="EC" id="2.7.9.2"/>
    </reaction>
</comment>
<name>A0ABR8FXR2_9NOSO</name>
<dbReference type="Gene3D" id="3.50.30.10">
    <property type="entry name" value="Phosphohistidine domain"/>
    <property type="match status" value="1"/>
</dbReference>
<sequence length="854" mass="93769">MVTASHQILSSFSKEQSLILWFDEVGIKDIHLVGGKNASLGEMIQQLTPKGVNVPTGFATTAYAYRYFIQSAGLEIQLRQLFADLNVDDVNNLRERGEKARSLLLHTPFPIDLRQAIAQAYETLCDKYQTQTDVAVRSSATAEDLPDASFAGQQETYLNIVGVDEVITACHKCFASIFTDRAISYRHTKGFDHFNVALSVGVQKMVRSDLATSGVMFSIDTETGFKDAALITAAYGLGENVVQGAVNPDEYVVFKPTLKTGFRPILDKKLGSKEIKMIYVSASEIDLVACAADNAHTLTVRSDDNCKLTKNVPVSESDRTKFALNDAEILQLGHWACVIEDHYSQVHGNYTPMDIEWAKDGITNQLFIVQARPETVQSQKKGNVLRSYRLMLGNSESGVGNGQNSPQLPTPNSPLPLVTGRAIGEAISQGKVSVIVDVHNLDKFQPGDVLVTERTDPDWEPIMKRASAIITNAGGRTCHAAIIARELGVPAIVGCGNATQVLQNGQAVTVSCAEGEDGKVYPGLLPFEVKEVPLENLPRTHTQILMNVGNPQEAFSLSAIPNDGVGLARTEFIIANQIQIHPMALIHYDQLQDEKVKLQIAEITALYHHKPQYFVDKLAQGIARIAAAFYPKPVIVRMSDFKSNEYANLLGGKQFEPGEENPMLGWRGAARYYDEGYKAAFALECQAIKRVRDEMGLTNVIPMIPFCRTPEEGRLVLAEMAKNGLQQGVNNLQVYVMCELPSNVILAEEFADVFDGFSIGSNDLTQLTLGLDRDSALVARLFDERSPAVKQMVKMAIEAAKKRHRKIGICGQAPSDYPEFAQFLVEQGIDSISLNPDSVLKTMLEIAKVENPES</sequence>
<dbReference type="InterPro" id="IPR036637">
    <property type="entry name" value="Phosphohistidine_dom_sf"/>
</dbReference>
<dbReference type="NCBIfam" id="TIGR01418">
    <property type="entry name" value="PEP_synth"/>
    <property type="match status" value="1"/>
</dbReference>
<dbReference type="EC" id="2.7.9.2" evidence="5 15"/>
<gene>
    <name evidence="19" type="primary">ppsA</name>
    <name evidence="19" type="ORF">H6G74_17890</name>
</gene>
<dbReference type="Gene3D" id="3.30.470.20">
    <property type="entry name" value="ATP-grasp fold, B domain"/>
    <property type="match status" value="1"/>
</dbReference>
<dbReference type="PANTHER" id="PTHR43030:SF1">
    <property type="entry name" value="PHOSPHOENOLPYRUVATE SYNTHASE"/>
    <property type="match status" value="1"/>
</dbReference>
<comment type="caution">
    <text evidence="19">The sequence shown here is derived from an EMBL/GenBank/DDBJ whole genome shotgun (WGS) entry which is preliminary data.</text>
</comment>
<evidence type="ECO:0000256" key="14">
    <source>
        <dbReference type="ARBA" id="ARBA00047700"/>
    </source>
</evidence>
<dbReference type="EMBL" id="JACJTB010000024">
    <property type="protein sequence ID" value="MBD2596183.1"/>
    <property type="molecule type" value="Genomic_DNA"/>
</dbReference>
<reference evidence="19 20" key="1">
    <citation type="journal article" date="2020" name="ISME J.">
        <title>Comparative genomics reveals insights into cyanobacterial evolution and habitat adaptation.</title>
        <authorList>
            <person name="Chen M.Y."/>
            <person name="Teng W.K."/>
            <person name="Zhao L."/>
            <person name="Hu C.X."/>
            <person name="Zhou Y.K."/>
            <person name="Han B.P."/>
            <person name="Song L.R."/>
            <person name="Shu W.S."/>
        </authorList>
    </citation>
    <scope>NUCLEOTIDE SEQUENCE [LARGE SCALE GENOMIC DNA]</scope>
    <source>
        <strain evidence="19 20">FACHB-130</strain>
    </source>
</reference>
<dbReference type="InterPro" id="IPR015813">
    <property type="entry name" value="Pyrv/PenolPyrv_kinase-like_dom"/>
</dbReference>
<dbReference type="InterPro" id="IPR023151">
    <property type="entry name" value="PEP_util_CS"/>
</dbReference>
<evidence type="ECO:0000256" key="3">
    <source>
        <dbReference type="ARBA" id="ARBA00004742"/>
    </source>
</evidence>
<dbReference type="NCBIfam" id="NF005057">
    <property type="entry name" value="PRK06464.1"/>
    <property type="match status" value="1"/>
</dbReference>
<dbReference type="PROSITE" id="PS00742">
    <property type="entry name" value="PEP_ENZYMES_2"/>
    <property type="match status" value="1"/>
</dbReference>
<dbReference type="SUPFAM" id="SSF51621">
    <property type="entry name" value="Phosphoenolpyruvate/pyruvate domain"/>
    <property type="match status" value="1"/>
</dbReference>
<dbReference type="Gene3D" id="3.20.20.60">
    <property type="entry name" value="Phosphoenolpyruvate-binding domains"/>
    <property type="match status" value="1"/>
</dbReference>
<keyword evidence="7 15" id="KW-0808">Transferase</keyword>
<evidence type="ECO:0000256" key="5">
    <source>
        <dbReference type="ARBA" id="ARBA00011996"/>
    </source>
</evidence>
<dbReference type="PANTHER" id="PTHR43030">
    <property type="entry name" value="PHOSPHOENOLPYRUVATE SYNTHASE"/>
    <property type="match status" value="1"/>
</dbReference>
<accession>A0ABR8FXR2</accession>
<feature type="domain" description="PEP-utilising enzyme C-terminal" evidence="18">
    <location>
        <begin position="530"/>
        <end position="850"/>
    </location>
</feature>
<dbReference type="GO" id="GO:0008986">
    <property type="term" value="F:pyruvate, water dikinase activity"/>
    <property type="evidence" value="ECO:0007669"/>
    <property type="project" value="UniProtKB-EC"/>
</dbReference>